<feature type="domain" description="SCP" evidence="8">
    <location>
        <begin position="32"/>
        <end position="133"/>
    </location>
</feature>
<dbReference type="PANTHER" id="PTHR10534:SF2">
    <property type="entry name" value="PYRIDOXAL KINASE"/>
    <property type="match status" value="1"/>
</dbReference>
<dbReference type="CDD" id="cd01173">
    <property type="entry name" value="pyridoxal_pyridoxamine_kinase"/>
    <property type="match status" value="1"/>
</dbReference>
<accession>A0A9W8H6Q2</accession>
<dbReference type="Gene3D" id="3.40.33.10">
    <property type="entry name" value="CAP"/>
    <property type="match status" value="1"/>
</dbReference>
<dbReference type="AlphaFoldDB" id="A0A9W8H6Q2"/>
<evidence type="ECO:0000256" key="7">
    <source>
        <dbReference type="SAM" id="MobiDB-lite"/>
    </source>
</evidence>
<dbReference type="Gene3D" id="3.40.1190.20">
    <property type="match status" value="1"/>
</dbReference>
<feature type="compositionally biased region" description="Pro residues" evidence="7">
    <location>
        <begin position="219"/>
        <end position="236"/>
    </location>
</feature>
<name>A0A9W8H6Q2_9FUNG</name>
<evidence type="ECO:0000256" key="3">
    <source>
        <dbReference type="ARBA" id="ARBA00022679"/>
    </source>
</evidence>
<dbReference type="GO" id="GO:0008478">
    <property type="term" value="F:pyridoxal kinase activity"/>
    <property type="evidence" value="ECO:0007669"/>
    <property type="project" value="UniProtKB-EC"/>
</dbReference>
<dbReference type="PRINTS" id="PR01217">
    <property type="entry name" value="PRICHEXTENSN"/>
</dbReference>
<keyword evidence="11" id="KW-1185">Reference proteome</keyword>
<dbReference type="InterPro" id="IPR013749">
    <property type="entry name" value="PM/HMP-P_kinase-1"/>
</dbReference>
<feature type="domain" description="Pyridoxamine kinase/Phosphomethylpyrimidine kinase" evidence="9">
    <location>
        <begin position="342"/>
        <end position="501"/>
    </location>
</feature>
<feature type="compositionally biased region" description="Low complexity" evidence="7">
    <location>
        <begin position="237"/>
        <end position="248"/>
    </location>
</feature>
<proteinExistence type="inferred from homology"/>
<dbReference type="Pfam" id="PF00188">
    <property type="entry name" value="CAP"/>
    <property type="match status" value="1"/>
</dbReference>
<dbReference type="SUPFAM" id="SSF53613">
    <property type="entry name" value="Ribokinase-like"/>
    <property type="match status" value="1"/>
</dbReference>
<dbReference type="GO" id="GO:0005829">
    <property type="term" value="C:cytosol"/>
    <property type="evidence" value="ECO:0007669"/>
    <property type="project" value="TreeGrafter"/>
</dbReference>
<keyword evidence="6" id="KW-0067">ATP-binding</keyword>
<evidence type="ECO:0000313" key="11">
    <source>
        <dbReference type="Proteomes" id="UP001140217"/>
    </source>
</evidence>
<evidence type="ECO:0000256" key="5">
    <source>
        <dbReference type="ARBA" id="ARBA00022777"/>
    </source>
</evidence>
<dbReference type="GO" id="GO:0009443">
    <property type="term" value="P:pyridoxal 5'-phosphate salvage"/>
    <property type="evidence" value="ECO:0007669"/>
    <property type="project" value="InterPro"/>
</dbReference>
<comment type="similarity">
    <text evidence="1">Belongs to the pyridoxine kinase family.</text>
</comment>
<evidence type="ECO:0000256" key="6">
    <source>
        <dbReference type="ARBA" id="ARBA00022840"/>
    </source>
</evidence>
<dbReference type="SUPFAM" id="SSF55797">
    <property type="entry name" value="PR-1-like"/>
    <property type="match status" value="1"/>
</dbReference>
<gene>
    <name evidence="10" type="ORF">H4R18_003549</name>
</gene>
<reference evidence="10" key="1">
    <citation type="submission" date="2022-07" db="EMBL/GenBank/DDBJ databases">
        <title>Phylogenomic reconstructions and comparative analyses of Kickxellomycotina fungi.</title>
        <authorList>
            <person name="Reynolds N.K."/>
            <person name="Stajich J.E."/>
            <person name="Barry K."/>
            <person name="Grigoriev I.V."/>
            <person name="Crous P."/>
            <person name="Smith M.E."/>
        </authorList>
    </citation>
    <scope>NUCLEOTIDE SEQUENCE</scope>
    <source>
        <strain evidence="10">NBRC 105414</strain>
    </source>
</reference>
<protein>
    <recommendedName>
        <fullName evidence="2">pyridoxal kinase</fullName>
        <ecNumber evidence="2">2.7.1.35</ecNumber>
    </recommendedName>
</protein>
<keyword evidence="3" id="KW-0808">Transferase</keyword>
<dbReference type="OrthoDB" id="2104723at2759"/>
<dbReference type="Proteomes" id="UP001140217">
    <property type="component" value="Unassembled WGS sequence"/>
</dbReference>
<evidence type="ECO:0000256" key="1">
    <source>
        <dbReference type="ARBA" id="ARBA00008805"/>
    </source>
</evidence>
<sequence length="563" mass="60621">MKYTFAFAALASVAVADFRPRTAGQDLCCAANKDRAAHGLPPLKWSPDIDWVAMQHSDWMAKMGEINHEENPGPTKLFGDRLLRGGIRFRTAGENLSKGYELWQVEPAWMNSPDHRANILGATYTVCGGAATDPGRYFTVNFASPMDPADDAKYYNLLCVNGLSTGAQNDLPGPQKPPTSQPPAPKPTPPQPTPQPPTPKPQPPQQPQQPQQPQKPAVQQPPAPKPQQPTPQPQLPQKPAVQQPVRRPVIPPSQAPEARILLIQSHVVSGYVGNRAATFPLQLLGHEVDVINTVQFSNHTGYNGFAGERFSAQHMLELYAGLRANGLDRGYTHLVAGYMGNAENVRAVEQIAAGLRDANPGLVVVVDPVLGDDGALYVPEPLVALYRDVLCPAAALLTPNQFEAEQLSGVRIGSLADAKRACDRLHALGARSVVVTSMQADGDADRLLLVGSERDSGDQFAIAFPRLHGWFTGSGDLFAALLTARLHECRALRRACELATASQAAVMAATKRHQEEAPGAAMPAAPCPRGERPAATVRAFELRIVPSQHLILSPPLAYTAFDI</sequence>
<evidence type="ECO:0000256" key="4">
    <source>
        <dbReference type="ARBA" id="ARBA00022741"/>
    </source>
</evidence>
<evidence type="ECO:0000313" key="10">
    <source>
        <dbReference type="EMBL" id="KAJ2780275.1"/>
    </source>
</evidence>
<evidence type="ECO:0000259" key="8">
    <source>
        <dbReference type="Pfam" id="PF00188"/>
    </source>
</evidence>
<keyword evidence="4" id="KW-0547">Nucleotide-binding</keyword>
<feature type="compositionally biased region" description="Low complexity" evidence="7">
    <location>
        <begin position="208"/>
        <end position="218"/>
    </location>
</feature>
<dbReference type="Pfam" id="PF08543">
    <property type="entry name" value="Phos_pyr_kin"/>
    <property type="match status" value="1"/>
</dbReference>
<dbReference type="EMBL" id="JANBUL010000144">
    <property type="protein sequence ID" value="KAJ2780275.1"/>
    <property type="molecule type" value="Genomic_DNA"/>
</dbReference>
<feature type="region of interest" description="Disordered" evidence="7">
    <location>
        <begin position="166"/>
        <end position="251"/>
    </location>
</feature>
<organism evidence="10 11">
    <name type="scientific">Coemansia javaensis</name>
    <dbReference type="NCBI Taxonomy" id="2761396"/>
    <lineage>
        <taxon>Eukaryota</taxon>
        <taxon>Fungi</taxon>
        <taxon>Fungi incertae sedis</taxon>
        <taxon>Zoopagomycota</taxon>
        <taxon>Kickxellomycotina</taxon>
        <taxon>Kickxellomycetes</taxon>
        <taxon>Kickxellales</taxon>
        <taxon>Kickxellaceae</taxon>
        <taxon>Coemansia</taxon>
    </lineage>
</organism>
<evidence type="ECO:0000259" key="9">
    <source>
        <dbReference type="Pfam" id="PF08543"/>
    </source>
</evidence>
<comment type="caution">
    <text evidence="10">The sequence shown here is derived from an EMBL/GenBank/DDBJ whole genome shotgun (WGS) entry which is preliminary data.</text>
</comment>
<evidence type="ECO:0000256" key="2">
    <source>
        <dbReference type="ARBA" id="ARBA00012104"/>
    </source>
</evidence>
<dbReference type="GO" id="GO:0005524">
    <property type="term" value="F:ATP binding"/>
    <property type="evidence" value="ECO:0007669"/>
    <property type="project" value="UniProtKB-KW"/>
</dbReference>
<keyword evidence="5" id="KW-0418">Kinase</keyword>
<feature type="compositionally biased region" description="Pro residues" evidence="7">
    <location>
        <begin position="174"/>
        <end position="207"/>
    </location>
</feature>
<dbReference type="InterPro" id="IPR035940">
    <property type="entry name" value="CAP_sf"/>
</dbReference>
<dbReference type="PANTHER" id="PTHR10534">
    <property type="entry name" value="PYRIDOXAL KINASE"/>
    <property type="match status" value="1"/>
</dbReference>
<dbReference type="InterPro" id="IPR014044">
    <property type="entry name" value="CAP_dom"/>
</dbReference>
<dbReference type="CDD" id="cd05379">
    <property type="entry name" value="CAP_bacterial"/>
    <property type="match status" value="1"/>
</dbReference>
<dbReference type="NCBIfam" id="TIGR00687">
    <property type="entry name" value="pyridox_kin"/>
    <property type="match status" value="1"/>
</dbReference>
<dbReference type="EC" id="2.7.1.35" evidence="2"/>
<dbReference type="InterPro" id="IPR029056">
    <property type="entry name" value="Ribokinase-like"/>
</dbReference>
<dbReference type="InterPro" id="IPR004625">
    <property type="entry name" value="PyrdxlKinase"/>
</dbReference>